<feature type="compositionally biased region" description="Polar residues" evidence="2">
    <location>
        <begin position="131"/>
        <end position="148"/>
    </location>
</feature>
<evidence type="ECO:0000256" key="1">
    <source>
        <dbReference type="SAM" id="Coils"/>
    </source>
</evidence>
<proteinExistence type="predicted"/>
<dbReference type="EMBL" id="CAJNOR010001590">
    <property type="protein sequence ID" value="CAF1168679.1"/>
    <property type="molecule type" value="Genomic_DNA"/>
</dbReference>
<organism evidence="3 4">
    <name type="scientific">Adineta ricciae</name>
    <name type="common">Rotifer</name>
    <dbReference type="NCBI Taxonomy" id="249248"/>
    <lineage>
        <taxon>Eukaryota</taxon>
        <taxon>Metazoa</taxon>
        <taxon>Spiralia</taxon>
        <taxon>Gnathifera</taxon>
        <taxon>Rotifera</taxon>
        <taxon>Eurotatoria</taxon>
        <taxon>Bdelloidea</taxon>
        <taxon>Adinetida</taxon>
        <taxon>Adinetidae</taxon>
        <taxon>Adineta</taxon>
    </lineage>
</organism>
<evidence type="ECO:0000256" key="2">
    <source>
        <dbReference type="SAM" id="MobiDB-lite"/>
    </source>
</evidence>
<reference evidence="3" key="1">
    <citation type="submission" date="2021-02" db="EMBL/GenBank/DDBJ databases">
        <authorList>
            <person name="Nowell W R."/>
        </authorList>
    </citation>
    <scope>NUCLEOTIDE SEQUENCE</scope>
</reference>
<feature type="region of interest" description="Disordered" evidence="2">
    <location>
        <begin position="242"/>
        <end position="264"/>
    </location>
</feature>
<dbReference type="AlphaFoldDB" id="A0A814TY24"/>
<dbReference type="Proteomes" id="UP000663828">
    <property type="component" value="Unassembled WGS sequence"/>
</dbReference>
<evidence type="ECO:0000313" key="4">
    <source>
        <dbReference type="Proteomes" id="UP000663828"/>
    </source>
</evidence>
<feature type="coiled-coil region" evidence="1">
    <location>
        <begin position="380"/>
        <end position="476"/>
    </location>
</feature>
<feature type="region of interest" description="Disordered" evidence="2">
    <location>
        <begin position="1"/>
        <end position="149"/>
    </location>
</feature>
<feature type="compositionally biased region" description="Basic residues" evidence="2">
    <location>
        <begin position="183"/>
        <end position="193"/>
    </location>
</feature>
<name>A0A814TY24_ADIRI</name>
<comment type="caution">
    <text evidence="3">The sequence shown here is derived from an EMBL/GenBank/DDBJ whole genome shotgun (WGS) entry which is preliminary data.</text>
</comment>
<keyword evidence="4" id="KW-1185">Reference proteome</keyword>
<feature type="coiled-coil region" evidence="1">
    <location>
        <begin position="505"/>
        <end position="607"/>
    </location>
</feature>
<feature type="compositionally biased region" description="Basic and acidic residues" evidence="2">
    <location>
        <begin position="25"/>
        <end position="56"/>
    </location>
</feature>
<evidence type="ECO:0000313" key="3">
    <source>
        <dbReference type="EMBL" id="CAF1168679.1"/>
    </source>
</evidence>
<feature type="compositionally biased region" description="Basic residues" evidence="2">
    <location>
        <begin position="12"/>
        <end position="24"/>
    </location>
</feature>
<keyword evidence="1" id="KW-0175">Coiled coil</keyword>
<protein>
    <submittedName>
        <fullName evidence="3">Uncharacterized protein</fullName>
    </submittedName>
</protein>
<accession>A0A814TY24</accession>
<feature type="compositionally biased region" description="Polar residues" evidence="2">
    <location>
        <begin position="72"/>
        <end position="82"/>
    </location>
</feature>
<feature type="region of interest" description="Disordered" evidence="2">
    <location>
        <begin position="183"/>
        <end position="224"/>
    </location>
</feature>
<gene>
    <name evidence="3" type="ORF">XAT740_LOCUS21902</name>
</gene>
<sequence>MDREQQGQHNSAKNRRKNGRNANRKKQEAKTDENHVQQERERDVSATEAVNDKEQESMVEQSDSESREKDFTNGQQTENTSTRVEDEQQPITFVKQRSKQKLSDKPSTTPSGKEESVVPVKPQASVAPVKQTPSPKSAQDNYLKTNGYSPIPYNLYTYSAFNPLPPRFQQQRQQKEAELNAQKFRKRQGRGPSKRSSLPPGSAARPNEFVPSSPQQMDQQEQQVPQYVNNEQTDAYVYPCEPQQHQHQQESSMNHDYSSESDVVADSPLPGASNSLSPIYSTSIGSESSLQRLDLVRSLTASHGVLDELMSILDTAAFSSDELDLILTKIASRHKSTKADIQRLLSVTKSDKTLERILDETYRSQAKILAIELQTEKTRVFELTKSNAEMENTIRQLQQQPTNVVQYQQMILSYQMQLQRLADENARLQQQLHAYSMLPAAINDMKQQQHILTEKIRQMTIKNTALQNEVAENERASKHAAEIYKRADSQKQERLEQMIADINKYRKLDKELTNLRQKHSELEKTSSTKIEEIAEQRDELKNTCEDLRSKIHQCEQIKAKYDQLMKNQSNKSLIKLQDELNDMKAQNDQLRQRNWKIMEELNKLLNEQRQAQGIQS</sequence>
<feature type="compositionally biased region" description="Low complexity" evidence="2">
    <location>
        <begin position="214"/>
        <end position="224"/>
    </location>
</feature>